<gene>
    <name evidence="1" type="ORF">AK830_g12115</name>
</gene>
<dbReference type="SUPFAM" id="SSF52317">
    <property type="entry name" value="Class I glutamine amidotransferase-like"/>
    <property type="match status" value="1"/>
</dbReference>
<dbReference type="STRING" id="78410.A0A0P7AKQ9"/>
<dbReference type="EMBL" id="LKCW01000337">
    <property type="protein sequence ID" value="KPM34455.1"/>
    <property type="molecule type" value="Genomic_DNA"/>
</dbReference>
<dbReference type="AlphaFoldDB" id="A0A0P7AKQ9"/>
<dbReference type="PANTHER" id="PTHR43068">
    <property type="entry name" value="SLR1854 PROTEIN"/>
    <property type="match status" value="1"/>
</dbReference>
<dbReference type="InterPro" id="IPR029062">
    <property type="entry name" value="Class_I_gatase-like"/>
</dbReference>
<proteinExistence type="predicted"/>
<dbReference type="OrthoDB" id="543156at2759"/>
<sequence length="176" mass="19482">MTTPKVLFLMADYGHDPTEVTVPYVAFKNAGFDVQFATETGKAPECDKLLVEGFSQKILGAKASVVQDYAKMHAANGQSIISDCSTTTLPARFEQVAYWGTRIILGDYYKIYGAGSEDVEDSVKKCLKEPENQYKSSLGLSPFVVEDEKYNYISARFPADAEEMAEKMVKLIKGFS</sequence>
<comment type="caution">
    <text evidence="1">The sequence shown here is derived from an EMBL/GenBank/DDBJ whole genome shotgun (WGS) entry which is preliminary data.</text>
</comment>
<organism evidence="1 2">
    <name type="scientific">Neonectria ditissima</name>
    <dbReference type="NCBI Taxonomy" id="78410"/>
    <lineage>
        <taxon>Eukaryota</taxon>
        <taxon>Fungi</taxon>
        <taxon>Dikarya</taxon>
        <taxon>Ascomycota</taxon>
        <taxon>Pezizomycotina</taxon>
        <taxon>Sordariomycetes</taxon>
        <taxon>Hypocreomycetidae</taxon>
        <taxon>Hypocreales</taxon>
        <taxon>Nectriaceae</taxon>
        <taxon>Neonectria</taxon>
    </lineage>
</organism>
<dbReference type="Proteomes" id="UP000050424">
    <property type="component" value="Unassembled WGS sequence"/>
</dbReference>
<accession>A0A0P7AKQ9</accession>
<evidence type="ECO:0000313" key="1">
    <source>
        <dbReference type="EMBL" id="KPM34455.1"/>
    </source>
</evidence>
<dbReference type="PANTHER" id="PTHR43068:SF1">
    <property type="entry name" value="SLR1854 PROTEIN"/>
    <property type="match status" value="1"/>
</dbReference>
<protein>
    <submittedName>
        <fullName evidence="1">Uncharacterized protein</fullName>
    </submittedName>
</protein>
<reference evidence="1 2" key="1">
    <citation type="submission" date="2015-09" db="EMBL/GenBank/DDBJ databases">
        <title>Draft genome of a European isolate of the apple canker pathogen Neonectria ditissima.</title>
        <authorList>
            <person name="Gomez-Cortecero A."/>
            <person name="Harrison R.J."/>
            <person name="Armitage A.D."/>
        </authorList>
    </citation>
    <scope>NUCLEOTIDE SEQUENCE [LARGE SCALE GENOMIC DNA]</scope>
    <source>
        <strain evidence="1 2">R09/05</strain>
    </source>
</reference>
<name>A0A0P7AKQ9_9HYPO</name>
<dbReference type="Pfam" id="PF17124">
    <property type="entry name" value="ThiJ_like"/>
    <property type="match status" value="1"/>
</dbReference>
<dbReference type="Gene3D" id="3.40.50.880">
    <property type="match status" value="2"/>
</dbReference>
<keyword evidence="2" id="KW-1185">Reference proteome</keyword>
<evidence type="ECO:0000313" key="2">
    <source>
        <dbReference type="Proteomes" id="UP000050424"/>
    </source>
</evidence>
<dbReference type="InterPro" id="IPR032633">
    <property type="entry name" value="ThiJ-like"/>
</dbReference>